<dbReference type="EMBL" id="PQXJ01000131">
    <property type="protein sequence ID" value="TGO61263.1"/>
    <property type="molecule type" value="Genomic_DNA"/>
</dbReference>
<feature type="transmembrane region" description="Helical" evidence="6">
    <location>
        <begin position="197"/>
        <end position="219"/>
    </location>
</feature>
<feature type="transmembrane region" description="Helical" evidence="6">
    <location>
        <begin position="147"/>
        <end position="168"/>
    </location>
</feature>
<proteinExistence type="inferred from homology"/>
<dbReference type="GO" id="GO:0016020">
    <property type="term" value="C:membrane"/>
    <property type="evidence" value="ECO:0007669"/>
    <property type="project" value="UniProtKB-SubCell"/>
</dbReference>
<organism evidence="8 9">
    <name type="scientific">Botryotinia narcissicola</name>
    <dbReference type="NCBI Taxonomy" id="278944"/>
    <lineage>
        <taxon>Eukaryota</taxon>
        <taxon>Fungi</taxon>
        <taxon>Dikarya</taxon>
        <taxon>Ascomycota</taxon>
        <taxon>Pezizomycotina</taxon>
        <taxon>Leotiomycetes</taxon>
        <taxon>Helotiales</taxon>
        <taxon>Sclerotiniaceae</taxon>
        <taxon>Botryotinia</taxon>
    </lineage>
</organism>
<comment type="caution">
    <text evidence="8">The sequence shown here is derived from an EMBL/GenBank/DDBJ whole genome shotgun (WGS) entry which is preliminary data.</text>
</comment>
<dbReference type="Proteomes" id="UP000297452">
    <property type="component" value="Unassembled WGS sequence"/>
</dbReference>
<evidence type="ECO:0000256" key="5">
    <source>
        <dbReference type="ARBA" id="ARBA00038359"/>
    </source>
</evidence>
<sequence>MATFPPGTDLSHIPLAENPYGDPPNFINPINEEGLVLSVGLPLIIISFIVVNLRISTNLKVGRKLFVDDCKSLHLGPDFLYWLFCFGFKETARHDWDIPISAVLNPSFAKRIFAFNILSSPTFGFSKAAIIFLILRVFSPKAQLRWSCYTVLTVTLIYWVQIPLTIAWCTPHLHGHWDAAVSERCEKLGFTGPMQGVISVVTDVAILLLPLPIIFGLNLNRKRKMGLALVFFIAIFALVASSISMYYRVKSFQGVDSTWDGPKVTACAVAESCVTIIVSCAPSMASFWNNVVSKSAFYSSLRLSFTRSNSTQSVTGKSGGKIPGQFLTPESSSNLIHSERSYFELQETAVEGPQTVIRSDIEMNPVISQFSITKSTTIRQSTE</sequence>
<evidence type="ECO:0000256" key="6">
    <source>
        <dbReference type="SAM" id="Phobius"/>
    </source>
</evidence>
<keyword evidence="2 6" id="KW-0812">Transmembrane</keyword>
<comment type="subcellular location">
    <subcellularLocation>
        <location evidence="1">Membrane</location>
        <topology evidence="1">Multi-pass membrane protein</topology>
    </subcellularLocation>
</comment>
<feature type="transmembrane region" description="Helical" evidence="6">
    <location>
        <begin position="34"/>
        <end position="53"/>
    </location>
</feature>
<reference evidence="8 9" key="1">
    <citation type="submission" date="2017-12" db="EMBL/GenBank/DDBJ databases">
        <title>Comparative genomics of Botrytis spp.</title>
        <authorList>
            <person name="Valero-Jimenez C.A."/>
            <person name="Tapia P."/>
            <person name="Veloso J."/>
            <person name="Silva-Moreno E."/>
            <person name="Staats M."/>
            <person name="Valdes J.H."/>
            <person name="Van Kan J.A.L."/>
        </authorList>
    </citation>
    <scope>NUCLEOTIDE SEQUENCE [LARGE SCALE GENOMIC DNA]</scope>
    <source>
        <strain evidence="8 9">MUCL2120</strain>
    </source>
</reference>
<comment type="similarity">
    <text evidence="5">Belongs to the SAT4 family.</text>
</comment>
<keyword evidence="3 6" id="KW-1133">Transmembrane helix</keyword>
<dbReference type="OrthoDB" id="5342292at2759"/>
<evidence type="ECO:0000313" key="9">
    <source>
        <dbReference type="Proteomes" id="UP000297452"/>
    </source>
</evidence>
<dbReference type="Pfam" id="PF20684">
    <property type="entry name" value="Fung_rhodopsin"/>
    <property type="match status" value="1"/>
</dbReference>
<feature type="transmembrane region" description="Helical" evidence="6">
    <location>
        <begin position="226"/>
        <end position="247"/>
    </location>
</feature>
<evidence type="ECO:0000256" key="1">
    <source>
        <dbReference type="ARBA" id="ARBA00004141"/>
    </source>
</evidence>
<keyword evidence="4 6" id="KW-0472">Membrane</keyword>
<evidence type="ECO:0000256" key="4">
    <source>
        <dbReference type="ARBA" id="ARBA00023136"/>
    </source>
</evidence>
<evidence type="ECO:0000313" key="8">
    <source>
        <dbReference type="EMBL" id="TGO61263.1"/>
    </source>
</evidence>
<dbReference type="PANTHER" id="PTHR33048">
    <property type="entry name" value="PTH11-LIKE INTEGRAL MEMBRANE PROTEIN (AFU_ORTHOLOGUE AFUA_5G11245)"/>
    <property type="match status" value="1"/>
</dbReference>
<feature type="domain" description="Rhodopsin" evidence="7">
    <location>
        <begin position="90"/>
        <end position="287"/>
    </location>
</feature>
<accession>A0A4Z1IWQ9</accession>
<evidence type="ECO:0000256" key="3">
    <source>
        <dbReference type="ARBA" id="ARBA00022989"/>
    </source>
</evidence>
<dbReference type="InterPro" id="IPR049326">
    <property type="entry name" value="Rhodopsin_dom_fungi"/>
</dbReference>
<name>A0A4Z1IWQ9_9HELO</name>
<dbReference type="AlphaFoldDB" id="A0A4Z1IWQ9"/>
<dbReference type="PANTHER" id="PTHR33048:SF158">
    <property type="entry name" value="MEMBRANE PROTEIN PTH11-LIKE, PUTATIVE-RELATED"/>
    <property type="match status" value="1"/>
</dbReference>
<dbReference type="STRING" id="278944.A0A4Z1IWQ9"/>
<protein>
    <recommendedName>
        <fullName evidence="7">Rhodopsin domain-containing protein</fullName>
    </recommendedName>
</protein>
<dbReference type="InterPro" id="IPR052337">
    <property type="entry name" value="SAT4-like"/>
</dbReference>
<gene>
    <name evidence="8" type="ORF">BOTNAR_0131g00090</name>
</gene>
<keyword evidence="9" id="KW-1185">Reference proteome</keyword>
<evidence type="ECO:0000256" key="2">
    <source>
        <dbReference type="ARBA" id="ARBA00022692"/>
    </source>
</evidence>
<evidence type="ECO:0000259" key="7">
    <source>
        <dbReference type="Pfam" id="PF20684"/>
    </source>
</evidence>